<evidence type="ECO:0000256" key="1">
    <source>
        <dbReference type="SAM" id="SignalP"/>
    </source>
</evidence>
<accession>A0A2A3MNC2</accession>
<dbReference type="AlphaFoldDB" id="A0A2A3MNC2"/>
<dbReference type="Pfam" id="PF14341">
    <property type="entry name" value="PilX_N"/>
    <property type="match status" value="1"/>
</dbReference>
<feature type="chain" id="PRO_5013014430" description="Type 4 fimbrial biogenesis protein PilX N-terminal domain-containing protein" evidence="1">
    <location>
        <begin position="32"/>
        <end position="152"/>
    </location>
</feature>
<keyword evidence="1" id="KW-0732">Signal</keyword>
<dbReference type="RefSeq" id="WP_096003240.1">
    <property type="nucleotide sequence ID" value="NZ_NTMR01000002.1"/>
</dbReference>
<dbReference type="InterPro" id="IPR025746">
    <property type="entry name" value="PilX_N_dom"/>
</dbReference>
<feature type="signal peptide" evidence="1">
    <location>
        <begin position="1"/>
        <end position="31"/>
    </location>
</feature>
<evidence type="ECO:0000313" key="3">
    <source>
        <dbReference type="EMBL" id="PBK06175.1"/>
    </source>
</evidence>
<organism evidence="3 4">
    <name type="scientific">Pseudomonas abyssi</name>
    <dbReference type="NCBI Taxonomy" id="170540"/>
    <lineage>
        <taxon>Bacteria</taxon>
        <taxon>Pseudomonadati</taxon>
        <taxon>Pseudomonadota</taxon>
        <taxon>Gammaproteobacteria</taxon>
        <taxon>Pseudomonadales</taxon>
        <taxon>Pseudomonadaceae</taxon>
        <taxon>Pseudomonas</taxon>
    </lineage>
</organism>
<dbReference type="Proteomes" id="UP000242313">
    <property type="component" value="Unassembled WGS sequence"/>
</dbReference>
<dbReference type="EMBL" id="NTMR01000002">
    <property type="protein sequence ID" value="PBK06175.1"/>
    <property type="molecule type" value="Genomic_DNA"/>
</dbReference>
<comment type="caution">
    <text evidence="3">The sequence shown here is derived from an EMBL/GenBank/DDBJ whole genome shotgun (WGS) entry which is preliminary data.</text>
</comment>
<name>A0A2A3MNC2_9PSED</name>
<proteinExistence type="predicted"/>
<keyword evidence="4" id="KW-1185">Reference proteome</keyword>
<feature type="domain" description="Type 4 fimbrial biogenesis protein PilX N-terminal" evidence="2">
    <location>
        <begin position="11"/>
        <end position="61"/>
    </location>
</feature>
<evidence type="ECO:0000259" key="2">
    <source>
        <dbReference type="Pfam" id="PF14341"/>
    </source>
</evidence>
<reference evidence="3 4" key="1">
    <citation type="submission" date="2017-09" db="EMBL/GenBank/DDBJ databases">
        <title>Pseudomonas abyssi sp. nov. isolated from Abyssopelagic Water.</title>
        <authorList>
            <person name="Wei Y."/>
        </authorList>
    </citation>
    <scope>NUCLEOTIDE SEQUENCE [LARGE SCALE GENOMIC DNA]</scope>
    <source>
        <strain evidence="3 4">MT5</strain>
    </source>
</reference>
<evidence type="ECO:0000313" key="4">
    <source>
        <dbReference type="Proteomes" id="UP000242313"/>
    </source>
</evidence>
<sequence>MSRRCSFRRQQGAALLISLVFLLLMVVGAHAAVRGATHQQRQVANLVQRQLGFQAAESALRTLEAQIRAQQLALPGQACSGADCNLADAGWQSLASAAAGVAVVYRVDWLGTSAIPAQLQHSGQSQVYRLVVRTETGRRRTELEAMYALAYQ</sequence>
<gene>
    <name evidence="3" type="ORF">CNQ84_02025</name>
</gene>
<protein>
    <recommendedName>
        <fullName evidence="2">Type 4 fimbrial biogenesis protein PilX N-terminal domain-containing protein</fullName>
    </recommendedName>
</protein>